<name>A0A3M6CBZ6_PSEYM</name>
<proteinExistence type="predicted"/>
<dbReference type="EMBL" id="RBUQ01000074">
    <property type="protein sequence ID" value="RMV40886.1"/>
    <property type="molecule type" value="Genomic_DNA"/>
</dbReference>
<reference evidence="3 4" key="1">
    <citation type="submission" date="2018-08" db="EMBL/GenBank/DDBJ databases">
        <title>Recombination of ecologically and evolutionarily significant loci maintains genetic cohesion in the Pseudomonas syringae species complex.</title>
        <authorList>
            <person name="Dillon M."/>
            <person name="Thakur S."/>
            <person name="Almeida R.N.D."/>
            <person name="Weir B.S."/>
            <person name="Guttman D.S."/>
        </authorList>
    </citation>
    <scope>NUCLEOTIDE SEQUENCE [LARGE SCALE GENOMIC DNA]</scope>
    <source>
        <strain evidence="3 4">ICMP 11281</strain>
    </source>
</reference>
<dbReference type="Pfam" id="PF22807">
    <property type="entry name" value="TrAA12"/>
    <property type="match status" value="2"/>
</dbReference>
<feature type="domain" description="Pyrroloquinoline quinone-dependent pyranose dehydrogenase beta-propeller" evidence="2">
    <location>
        <begin position="252"/>
        <end position="394"/>
    </location>
</feature>
<dbReference type="Gene3D" id="2.120.10.30">
    <property type="entry name" value="TolB, C-terminal domain"/>
    <property type="match status" value="1"/>
</dbReference>
<feature type="domain" description="Pyrroloquinoline quinone-dependent pyranose dehydrogenase beta-propeller" evidence="2">
    <location>
        <begin position="436"/>
        <end position="544"/>
    </location>
</feature>
<organism evidence="3 4">
    <name type="scientific">Pseudomonas syringae pv. maculicola</name>
    <dbReference type="NCBI Taxonomy" id="59511"/>
    <lineage>
        <taxon>Bacteria</taxon>
        <taxon>Pseudomonadati</taxon>
        <taxon>Pseudomonadota</taxon>
        <taxon>Gammaproteobacteria</taxon>
        <taxon>Pseudomonadales</taxon>
        <taxon>Pseudomonadaceae</taxon>
        <taxon>Pseudomonas</taxon>
    </lineage>
</organism>
<evidence type="ECO:0000256" key="1">
    <source>
        <dbReference type="SAM" id="MobiDB-lite"/>
    </source>
</evidence>
<dbReference type="InterPro" id="IPR011041">
    <property type="entry name" value="Quinoprot_gluc/sorb_DH_b-prop"/>
</dbReference>
<dbReference type="PANTHER" id="PTHR33546:SF1">
    <property type="entry name" value="LARGE, MULTIFUNCTIONAL SECRETED PROTEIN"/>
    <property type="match status" value="1"/>
</dbReference>
<feature type="region of interest" description="Disordered" evidence="1">
    <location>
        <begin position="133"/>
        <end position="153"/>
    </location>
</feature>
<feature type="region of interest" description="Disordered" evidence="1">
    <location>
        <begin position="66"/>
        <end position="92"/>
    </location>
</feature>
<dbReference type="PANTHER" id="PTHR33546">
    <property type="entry name" value="LARGE, MULTIFUNCTIONAL SECRETED PROTEIN-RELATED"/>
    <property type="match status" value="1"/>
</dbReference>
<accession>A0A3M6CBZ6</accession>
<dbReference type="InterPro" id="IPR054539">
    <property type="entry name" value="Beta-prop_PDH"/>
</dbReference>
<dbReference type="SUPFAM" id="SSF50952">
    <property type="entry name" value="Soluble quinoprotein glucose dehydrogenase"/>
    <property type="match status" value="1"/>
</dbReference>
<dbReference type="Proteomes" id="UP000271631">
    <property type="component" value="Unassembled WGS sequence"/>
</dbReference>
<evidence type="ECO:0000313" key="3">
    <source>
        <dbReference type="EMBL" id="RMV40886.1"/>
    </source>
</evidence>
<sequence length="550" mass="58616">MVQAGLRAHERVTPAARLPVSKHSGTMHSLDSFTVAGAAPGSDRSIHTGFPVSPCQSRIAEHLKQAAKGRGLGRERQSTAQPGNTIEPRRFAGPLSVTGPRLCLWRSIMFTLRPHYAVLLLVAGGLAACGESSTLQVSDGTGPSPKLPEPNKTLIPTVNIAPAIGWEKGAKPVAAPGTQVAAFAEGLDHPRWLYVLPNGDVLVAETNSPAKPDDSKGVRGWVMEKVMGRAGAGVPSANRITLLRDVDKDGVAETRTVFLQNLNSPFGMTLVGNKLYVADTDRLISFAYEAGQTSISAQPTKVVDLPGGTHNHHWTKNVIASKDGSKLYVTVGSNSNVGENGMDQEEGRAAIWEVDAATGKHRIFASGLRNPNGMDWEPKTGKLWTAVNERDEIGSDLVPDYVTSVQDGAFYGWPYSYYGQHVDERVKPQNPALVAKAIAPDYAVGPHTASLGLVFADGKTLAAPFNEGLFIGQHGSWNRKPHSGYKVVFVPFSGGKPNGTPVDVLTGFLNKDEKAMGRPVGVVNDQRGGLLVADDVGNKIWRVTSAKAAQ</sequence>
<gene>
    <name evidence="3" type="ORF">ALP13_103282</name>
</gene>
<protein>
    <submittedName>
        <fullName evidence="3">L-sorbosone dehydrogenase</fullName>
    </submittedName>
</protein>
<dbReference type="InterPro" id="IPR011042">
    <property type="entry name" value="6-blade_b-propeller_TolB-like"/>
</dbReference>
<comment type="caution">
    <text evidence="3">The sequence shown here is derived from an EMBL/GenBank/DDBJ whole genome shotgun (WGS) entry which is preliminary data.</text>
</comment>
<evidence type="ECO:0000313" key="4">
    <source>
        <dbReference type="Proteomes" id="UP000271631"/>
    </source>
</evidence>
<evidence type="ECO:0000259" key="2">
    <source>
        <dbReference type="Pfam" id="PF22807"/>
    </source>
</evidence>
<dbReference type="AlphaFoldDB" id="A0A3M6CBZ6"/>